<sequence length="122" mass="13135">PLSLLLPPSLLLSSRLLYQCALRSVGFSSSPPSHSFPVSQWQQLREAAVCVSTSLLLQVKTAASLDAANSKEGRVGWEVLAAVFASPRSGVECTILIISKKTSRTEGRAEDLSYKTDRSQAD</sequence>
<accession>A0ABV0NT81</accession>
<proteinExistence type="predicted"/>
<dbReference type="EMBL" id="JAHRIO010050518">
    <property type="protein sequence ID" value="MEQ2174610.1"/>
    <property type="molecule type" value="Genomic_DNA"/>
</dbReference>
<dbReference type="Proteomes" id="UP001476798">
    <property type="component" value="Unassembled WGS sequence"/>
</dbReference>
<organism evidence="2 3">
    <name type="scientific">Goodea atripinnis</name>
    <dbReference type="NCBI Taxonomy" id="208336"/>
    <lineage>
        <taxon>Eukaryota</taxon>
        <taxon>Metazoa</taxon>
        <taxon>Chordata</taxon>
        <taxon>Craniata</taxon>
        <taxon>Vertebrata</taxon>
        <taxon>Euteleostomi</taxon>
        <taxon>Actinopterygii</taxon>
        <taxon>Neopterygii</taxon>
        <taxon>Teleostei</taxon>
        <taxon>Neoteleostei</taxon>
        <taxon>Acanthomorphata</taxon>
        <taxon>Ovalentaria</taxon>
        <taxon>Atherinomorphae</taxon>
        <taxon>Cyprinodontiformes</taxon>
        <taxon>Goodeidae</taxon>
        <taxon>Goodea</taxon>
    </lineage>
</organism>
<gene>
    <name evidence="2" type="ORF">GOODEAATRI_009608</name>
</gene>
<evidence type="ECO:0000313" key="3">
    <source>
        <dbReference type="Proteomes" id="UP001476798"/>
    </source>
</evidence>
<keyword evidence="3" id="KW-1185">Reference proteome</keyword>
<name>A0ABV0NT81_9TELE</name>
<evidence type="ECO:0000256" key="1">
    <source>
        <dbReference type="SAM" id="MobiDB-lite"/>
    </source>
</evidence>
<comment type="caution">
    <text evidence="2">The sequence shown here is derived from an EMBL/GenBank/DDBJ whole genome shotgun (WGS) entry which is preliminary data.</text>
</comment>
<protein>
    <submittedName>
        <fullName evidence="2">Uncharacterized protein</fullName>
    </submittedName>
</protein>
<feature type="region of interest" description="Disordered" evidence="1">
    <location>
        <begin position="102"/>
        <end position="122"/>
    </location>
</feature>
<reference evidence="2 3" key="1">
    <citation type="submission" date="2021-06" db="EMBL/GenBank/DDBJ databases">
        <authorList>
            <person name="Palmer J.M."/>
        </authorList>
    </citation>
    <scope>NUCLEOTIDE SEQUENCE [LARGE SCALE GENOMIC DNA]</scope>
    <source>
        <strain evidence="2 3">GA_2019</strain>
        <tissue evidence="2">Muscle</tissue>
    </source>
</reference>
<feature type="compositionally biased region" description="Basic and acidic residues" evidence="1">
    <location>
        <begin position="103"/>
        <end position="122"/>
    </location>
</feature>
<feature type="non-terminal residue" evidence="2">
    <location>
        <position position="1"/>
    </location>
</feature>
<evidence type="ECO:0000313" key="2">
    <source>
        <dbReference type="EMBL" id="MEQ2174610.1"/>
    </source>
</evidence>